<dbReference type="Gene3D" id="1.10.30.50">
    <property type="match status" value="1"/>
</dbReference>
<dbReference type="SMART" id="SM00507">
    <property type="entry name" value="HNHc"/>
    <property type="match status" value="1"/>
</dbReference>
<dbReference type="GO" id="GO:0004519">
    <property type="term" value="F:endonuclease activity"/>
    <property type="evidence" value="ECO:0007669"/>
    <property type="project" value="UniProtKB-KW"/>
</dbReference>
<dbReference type="GO" id="GO:0008270">
    <property type="term" value="F:zinc ion binding"/>
    <property type="evidence" value="ECO:0007669"/>
    <property type="project" value="InterPro"/>
</dbReference>
<accession>A0A1V1P2Z0</accession>
<comment type="caution">
    <text evidence="2">The sequence shown here is derived from an EMBL/GenBank/DDBJ whole genome shotgun (WGS) entry which is preliminary data.</text>
</comment>
<feature type="domain" description="HNH nuclease" evidence="1">
    <location>
        <begin position="9"/>
        <end position="64"/>
    </location>
</feature>
<dbReference type="EMBL" id="ATBP01000717">
    <property type="protein sequence ID" value="ETR69174.1"/>
    <property type="molecule type" value="Genomic_DNA"/>
</dbReference>
<keyword evidence="2" id="KW-0540">Nuclease</keyword>
<keyword evidence="2" id="KW-0255">Endonuclease</keyword>
<evidence type="ECO:0000313" key="2">
    <source>
        <dbReference type="EMBL" id="ETR69174.1"/>
    </source>
</evidence>
<keyword evidence="2" id="KW-0378">Hydrolase</keyword>
<sequence length="147" mass="16898">MNDRSINYETKQNVYKRANGCCEYCLSQARYSTQSFSIDHIIPVSKGGNSNFDNLALSCQGCNSHKYNKTTSFDPLSNDETELFNPRINKWNEHFHWSYDYTQIIGITKIGRATVESLKLNREGLVNLRKILFKEGEHPPSTVINNN</sequence>
<dbReference type="AlphaFoldDB" id="A0A1V1P2Z0"/>
<dbReference type="GO" id="GO:0003676">
    <property type="term" value="F:nucleic acid binding"/>
    <property type="evidence" value="ECO:0007669"/>
    <property type="project" value="InterPro"/>
</dbReference>
<organism evidence="2 3">
    <name type="scientific">Candidatus Magnetoglobus multicellularis str. Araruama</name>
    <dbReference type="NCBI Taxonomy" id="890399"/>
    <lineage>
        <taxon>Bacteria</taxon>
        <taxon>Pseudomonadati</taxon>
        <taxon>Thermodesulfobacteriota</taxon>
        <taxon>Desulfobacteria</taxon>
        <taxon>Desulfobacterales</taxon>
        <taxon>Desulfobacteraceae</taxon>
        <taxon>Candidatus Magnetoglobus</taxon>
    </lineage>
</organism>
<dbReference type="PANTHER" id="PTHR33877:SF1">
    <property type="entry name" value="TYPE IV METHYL-DIRECTED RESTRICTION ENZYME ECOKMCRA"/>
    <property type="match status" value="1"/>
</dbReference>
<evidence type="ECO:0000313" key="3">
    <source>
        <dbReference type="Proteomes" id="UP000189670"/>
    </source>
</evidence>
<dbReference type="Pfam" id="PF01844">
    <property type="entry name" value="HNH"/>
    <property type="match status" value="1"/>
</dbReference>
<dbReference type="InterPro" id="IPR002711">
    <property type="entry name" value="HNH"/>
</dbReference>
<gene>
    <name evidence="2" type="ORF">OMM_09832</name>
</gene>
<name>A0A1V1P2Z0_9BACT</name>
<dbReference type="Proteomes" id="UP000189670">
    <property type="component" value="Unassembled WGS sequence"/>
</dbReference>
<proteinExistence type="predicted"/>
<protein>
    <submittedName>
        <fullName evidence="2">HNH endonuclease</fullName>
    </submittedName>
</protein>
<dbReference type="CDD" id="cd00085">
    <property type="entry name" value="HNHc"/>
    <property type="match status" value="1"/>
</dbReference>
<dbReference type="InterPro" id="IPR003615">
    <property type="entry name" value="HNH_nuc"/>
</dbReference>
<dbReference type="PANTHER" id="PTHR33877">
    <property type="entry name" value="SLL1193 PROTEIN"/>
    <property type="match status" value="1"/>
</dbReference>
<reference evidence="3" key="1">
    <citation type="submission" date="2012-11" db="EMBL/GenBank/DDBJ databases">
        <authorList>
            <person name="Lucero-Rivera Y.E."/>
            <person name="Tovar-Ramirez D."/>
        </authorList>
    </citation>
    <scope>NUCLEOTIDE SEQUENCE [LARGE SCALE GENOMIC DNA]</scope>
    <source>
        <strain evidence="3">Araruama</strain>
    </source>
</reference>
<dbReference type="InterPro" id="IPR052892">
    <property type="entry name" value="NA-targeting_endonuclease"/>
</dbReference>
<evidence type="ECO:0000259" key="1">
    <source>
        <dbReference type="SMART" id="SM00507"/>
    </source>
</evidence>